<evidence type="ECO:0000256" key="2">
    <source>
        <dbReference type="SAM" id="Phobius"/>
    </source>
</evidence>
<keyword evidence="2" id="KW-0472">Membrane</keyword>
<keyword evidence="2" id="KW-1133">Transmembrane helix</keyword>
<feature type="transmembrane region" description="Helical" evidence="2">
    <location>
        <begin position="41"/>
        <end position="63"/>
    </location>
</feature>
<accession>A0A8K0AD29</accession>
<proteinExistence type="predicted"/>
<feature type="transmembrane region" description="Helical" evidence="2">
    <location>
        <begin position="70"/>
        <end position="93"/>
    </location>
</feature>
<gene>
    <name evidence="3" type="primary">Hypp4863</name>
    <name evidence="3" type="ORF">BLAG_LOCUS24136</name>
</gene>
<feature type="region of interest" description="Disordered" evidence="1">
    <location>
        <begin position="125"/>
        <end position="153"/>
    </location>
</feature>
<sequence>MAGFPYGAARGLGGLQIFMGLAAMGLGSGDMFIGAAQAMSLLNAVVFAPGLVAVTLMSAIQVYARVDLMFVLEITLVVVGVLESIVSIATASVCCCWDPYDQPAVNQVGPMTAYPTTMQPPDVTAPMQSNGFAESPGLGEPSTSLTPGGATGGDGQMVTLPAAELGVLYAEAKNSRKVVKIEKKNPLVF</sequence>
<keyword evidence="4" id="KW-1185">Reference proteome</keyword>
<reference evidence="3" key="1">
    <citation type="submission" date="2022-01" db="EMBL/GenBank/DDBJ databases">
        <authorList>
            <person name="Braso-Vives M."/>
        </authorList>
    </citation>
    <scope>NUCLEOTIDE SEQUENCE</scope>
</reference>
<protein>
    <submittedName>
        <fullName evidence="3">Hypp4863 protein</fullName>
    </submittedName>
</protein>
<evidence type="ECO:0000313" key="3">
    <source>
        <dbReference type="EMBL" id="CAH1272508.1"/>
    </source>
</evidence>
<dbReference type="Proteomes" id="UP000838412">
    <property type="component" value="Chromosome 8"/>
</dbReference>
<dbReference type="AlphaFoldDB" id="A0A8K0AD29"/>
<name>A0A8K0AD29_BRALA</name>
<evidence type="ECO:0000256" key="1">
    <source>
        <dbReference type="SAM" id="MobiDB-lite"/>
    </source>
</evidence>
<organism evidence="3 4">
    <name type="scientific">Branchiostoma lanceolatum</name>
    <name type="common">Common lancelet</name>
    <name type="synonym">Amphioxus lanceolatum</name>
    <dbReference type="NCBI Taxonomy" id="7740"/>
    <lineage>
        <taxon>Eukaryota</taxon>
        <taxon>Metazoa</taxon>
        <taxon>Chordata</taxon>
        <taxon>Cephalochordata</taxon>
        <taxon>Leptocardii</taxon>
        <taxon>Amphioxiformes</taxon>
        <taxon>Branchiostomatidae</taxon>
        <taxon>Branchiostoma</taxon>
    </lineage>
</organism>
<feature type="transmembrane region" description="Helical" evidence="2">
    <location>
        <begin position="12"/>
        <end position="35"/>
    </location>
</feature>
<keyword evidence="2" id="KW-0812">Transmembrane</keyword>
<dbReference type="EMBL" id="OV696693">
    <property type="protein sequence ID" value="CAH1272508.1"/>
    <property type="molecule type" value="Genomic_DNA"/>
</dbReference>
<evidence type="ECO:0000313" key="4">
    <source>
        <dbReference type="Proteomes" id="UP000838412"/>
    </source>
</evidence>